<dbReference type="InterPro" id="IPR001503">
    <property type="entry name" value="Glyco_trans_10"/>
</dbReference>
<feature type="domain" description="Fucosyltransferase N-terminal" evidence="5">
    <location>
        <begin position="61"/>
        <end position="185"/>
    </location>
</feature>
<dbReference type="AlphaFoldDB" id="A0A8J2KXK0"/>
<evidence type="ECO:0000256" key="1">
    <source>
        <dbReference type="ARBA" id="ARBA00004447"/>
    </source>
</evidence>
<dbReference type="EC" id="2.4.1.-" evidence="3"/>
<dbReference type="FunFam" id="3.40.50.11660:FF:000006">
    <property type="entry name" value="Alpha-(1,3)-fucosyltransferase C"/>
    <property type="match status" value="1"/>
</dbReference>
<reference evidence="6" key="1">
    <citation type="submission" date="2021-06" db="EMBL/GenBank/DDBJ databases">
        <authorList>
            <person name="Hodson N. C."/>
            <person name="Mongue J. A."/>
            <person name="Jaron S. K."/>
        </authorList>
    </citation>
    <scope>NUCLEOTIDE SEQUENCE</scope>
</reference>
<comment type="caution">
    <text evidence="6">The sequence shown here is derived from an EMBL/GenBank/DDBJ whole genome shotgun (WGS) entry which is preliminary data.</text>
</comment>
<dbReference type="GO" id="GO:0008417">
    <property type="term" value="F:fucosyltransferase activity"/>
    <property type="evidence" value="ECO:0007669"/>
    <property type="project" value="InterPro"/>
</dbReference>
<name>A0A8J2KXK0_9HEXA</name>
<accession>A0A8J2KXK0</accession>
<feature type="transmembrane region" description="Helical" evidence="3">
    <location>
        <begin position="7"/>
        <end position="27"/>
    </location>
</feature>
<evidence type="ECO:0000313" key="6">
    <source>
        <dbReference type="EMBL" id="CAG7821812.1"/>
    </source>
</evidence>
<keyword evidence="3" id="KW-0812">Transmembrane</keyword>
<keyword evidence="7" id="KW-1185">Reference proteome</keyword>
<dbReference type="PANTHER" id="PTHR48438:SF1">
    <property type="entry name" value="ALPHA-(1,3)-FUCOSYLTRANSFERASE C-RELATED"/>
    <property type="match status" value="1"/>
</dbReference>
<dbReference type="OrthoDB" id="427096at2759"/>
<dbReference type="Proteomes" id="UP000708208">
    <property type="component" value="Unassembled WGS sequence"/>
</dbReference>
<dbReference type="Pfam" id="PF00852">
    <property type="entry name" value="Glyco_transf_10"/>
    <property type="match status" value="1"/>
</dbReference>
<organism evidence="6 7">
    <name type="scientific">Allacma fusca</name>
    <dbReference type="NCBI Taxonomy" id="39272"/>
    <lineage>
        <taxon>Eukaryota</taxon>
        <taxon>Metazoa</taxon>
        <taxon>Ecdysozoa</taxon>
        <taxon>Arthropoda</taxon>
        <taxon>Hexapoda</taxon>
        <taxon>Collembola</taxon>
        <taxon>Symphypleona</taxon>
        <taxon>Sminthuridae</taxon>
        <taxon>Allacma</taxon>
    </lineage>
</organism>
<comment type="similarity">
    <text evidence="3">Belongs to the glycosyltransferase 10 family.</text>
</comment>
<dbReference type="InterPro" id="IPR031481">
    <property type="entry name" value="Glyco_tran_10_N"/>
</dbReference>
<keyword evidence="2 3" id="KW-0333">Golgi apparatus</keyword>
<evidence type="ECO:0000259" key="4">
    <source>
        <dbReference type="Pfam" id="PF00852"/>
    </source>
</evidence>
<keyword evidence="3" id="KW-0328">Glycosyltransferase</keyword>
<dbReference type="EMBL" id="CAJVCH010522214">
    <property type="protein sequence ID" value="CAG7821812.1"/>
    <property type="molecule type" value="Genomic_DNA"/>
</dbReference>
<proteinExistence type="inferred from homology"/>
<evidence type="ECO:0000259" key="5">
    <source>
        <dbReference type="Pfam" id="PF17039"/>
    </source>
</evidence>
<evidence type="ECO:0000313" key="7">
    <source>
        <dbReference type="Proteomes" id="UP000708208"/>
    </source>
</evidence>
<dbReference type="PANTHER" id="PTHR48438">
    <property type="entry name" value="ALPHA-(1,3)-FUCOSYLTRANSFERASE C-RELATED"/>
    <property type="match status" value="1"/>
</dbReference>
<keyword evidence="3" id="KW-0472">Membrane</keyword>
<protein>
    <recommendedName>
        <fullName evidence="3">Fucosyltransferase</fullName>
        <ecNumber evidence="3">2.4.1.-</ecNumber>
    </recommendedName>
</protein>
<evidence type="ECO:0000256" key="2">
    <source>
        <dbReference type="ARBA" id="ARBA00023034"/>
    </source>
</evidence>
<evidence type="ECO:0000256" key="3">
    <source>
        <dbReference type="RuleBase" id="RU003832"/>
    </source>
</evidence>
<comment type="subcellular location">
    <subcellularLocation>
        <location evidence="1 3">Golgi apparatus</location>
        <location evidence="1 3">Golgi stack membrane</location>
        <topology evidence="1 3">Single-pass type II membrane protein</topology>
    </subcellularLocation>
</comment>
<keyword evidence="3" id="KW-1133">Transmembrane helix</keyword>
<dbReference type="Pfam" id="PF17039">
    <property type="entry name" value="Glyco_tran_10_N"/>
    <property type="match status" value="1"/>
</dbReference>
<dbReference type="GO" id="GO:0032580">
    <property type="term" value="C:Golgi cisterna membrane"/>
    <property type="evidence" value="ECO:0007669"/>
    <property type="project" value="UniProtKB-SubCell"/>
</dbReference>
<dbReference type="InterPro" id="IPR055270">
    <property type="entry name" value="Glyco_tran_10_C"/>
</dbReference>
<gene>
    <name evidence="6" type="ORF">AFUS01_LOCUS32122</name>
</gene>
<feature type="domain" description="Fucosyltransferase C-terminal" evidence="4">
    <location>
        <begin position="206"/>
        <end position="386"/>
    </location>
</feature>
<keyword evidence="3" id="KW-0808">Transferase</keyword>
<sequence length="408" mass="47617">MSRKQQYLFLNFGLAISILLFINVLYFSTNNWDVRRIFYPQDSVRLISTSKLPVNLTKGIKRILFWTEYFGHEDFPSLELGPTGVDVQRQFCDYGCEFTTNKELISSSDALIFHGRDLKTESFEVRESSLVRPNHIPTERNASQYWIFYLLESPVNTFVPLEAFNNFFNLTMTYRTDSDIYVPYQRLVKITETELQNETPNRKLLQKKSKMVAWIVSNCETQSKRELLVKELKKYIQVDVYGSCGENSCSSHGRDNGLACYEEIGKSYKFYLSFENTLCTDYVTEKFFNALATGMVPIVYGGANYSQHAPKGSYIDARSFSSMKELASYLLNLDKYDKLYLKYFQWKKHFRVENVTVLQRSWCRLCRALSTGEVPLVRTVSNLKSWWMRYRNSTVCTTPDLPETLELL</sequence>